<dbReference type="SUPFAM" id="SSF49854">
    <property type="entry name" value="Spermadhesin, CUB domain"/>
    <property type="match status" value="2"/>
</dbReference>
<reference evidence="3 4" key="1">
    <citation type="submission" date="2024-08" db="EMBL/GenBank/DDBJ databases">
        <authorList>
            <person name="Cucini C."/>
            <person name="Frati F."/>
        </authorList>
    </citation>
    <scope>NUCLEOTIDE SEQUENCE [LARGE SCALE GENOMIC DNA]</scope>
</reference>
<sequence>MKYILIFVFCLALVFGLSVGQDEQCPSEGIAYIPLQDCSRYLICIHGRGQEQECHRPLYFSPELRSCDFPENVPECLRGTRPPVTTTPMPPTTPPAPPGALTQCGETIEANSGIIQYKLGQNYEAGELCTFIIRTPQTITTHFNLEEHGISESDPEAIKMSTYGPGGIIFVASMGPPKPAILNIFGSGAIITFRTKTNLGTGFRLSFDTVPFTQVELPGKNVVYTNETSASVSLPFPSGYVNELHYNYLVISPGSRYISEPGSNLQLSITPLEGFTTANCSNYLTIHVLELTGSSQWRGNFCNADTSPRVYQTPGIFIVLFHQGGSTPAQVRLNWEVVRSAKALEAV</sequence>
<dbReference type="SMART" id="SM00494">
    <property type="entry name" value="ChtBD2"/>
    <property type="match status" value="1"/>
</dbReference>
<dbReference type="PROSITE" id="PS50940">
    <property type="entry name" value="CHIT_BIND_II"/>
    <property type="match status" value="1"/>
</dbReference>
<dbReference type="Pfam" id="PF01607">
    <property type="entry name" value="CBM_14"/>
    <property type="match status" value="1"/>
</dbReference>
<dbReference type="InterPro" id="IPR035914">
    <property type="entry name" value="Sperma_CUB_dom_sf"/>
</dbReference>
<dbReference type="InterPro" id="IPR002557">
    <property type="entry name" value="Chitin-bd_dom"/>
</dbReference>
<evidence type="ECO:0000313" key="3">
    <source>
        <dbReference type="EMBL" id="CAL8130435.1"/>
    </source>
</evidence>
<protein>
    <recommendedName>
        <fullName evidence="2">Chitin-binding type-2 domain-containing protein</fullName>
    </recommendedName>
</protein>
<dbReference type="Gene3D" id="2.170.140.10">
    <property type="entry name" value="Chitin binding domain"/>
    <property type="match status" value="1"/>
</dbReference>
<keyword evidence="4" id="KW-1185">Reference proteome</keyword>
<feature type="domain" description="Chitin-binding type-2" evidence="2">
    <location>
        <begin position="22"/>
        <end position="78"/>
    </location>
</feature>
<keyword evidence="1" id="KW-0732">Signal</keyword>
<organism evidence="3 4">
    <name type="scientific">Orchesella dallaii</name>
    <dbReference type="NCBI Taxonomy" id="48710"/>
    <lineage>
        <taxon>Eukaryota</taxon>
        <taxon>Metazoa</taxon>
        <taxon>Ecdysozoa</taxon>
        <taxon>Arthropoda</taxon>
        <taxon>Hexapoda</taxon>
        <taxon>Collembola</taxon>
        <taxon>Entomobryomorpha</taxon>
        <taxon>Entomobryoidea</taxon>
        <taxon>Orchesellidae</taxon>
        <taxon>Orchesellinae</taxon>
        <taxon>Orchesella</taxon>
    </lineage>
</organism>
<dbReference type="SUPFAM" id="SSF57625">
    <property type="entry name" value="Invertebrate chitin-binding proteins"/>
    <property type="match status" value="1"/>
</dbReference>
<dbReference type="EMBL" id="CAXLJM020000082">
    <property type="protein sequence ID" value="CAL8130435.1"/>
    <property type="molecule type" value="Genomic_DNA"/>
</dbReference>
<evidence type="ECO:0000313" key="4">
    <source>
        <dbReference type="Proteomes" id="UP001642540"/>
    </source>
</evidence>
<evidence type="ECO:0000256" key="1">
    <source>
        <dbReference type="SAM" id="SignalP"/>
    </source>
</evidence>
<dbReference type="Proteomes" id="UP001642540">
    <property type="component" value="Unassembled WGS sequence"/>
</dbReference>
<evidence type="ECO:0000259" key="2">
    <source>
        <dbReference type="PROSITE" id="PS50940"/>
    </source>
</evidence>
<gene>
    <name evidence="3" type="ORF">ODALV1_LOCUS23722</name>
</gene>
<feature type="signal peptide" evidence="1">
    <location>
        <begin position="1"/>
        <end position="20"/>
    </location>
</feature>
<feature type="chain" id="PRO_5046106141" description="Chitin-binding type-2 domain-containing protein" evidence="1">
    <location>
        <begin position="21"/>
        <end position="347"/>
    </location>
</feature>
<name>A0ABP1RLX3_9HEXA</name>
<proteinExistence type="predicted"/>
<comment type="caution">
    <text evidence="3">The sequence shown here is derived from an EMBL/GenBank/DDBJ whole genome shotgun (WGS) entry which is preliminary data.</text>
</comment>
<dbReference type="InterPro" id="IPR036508">
    <property type="entry name" value="Chitin-bd_dom_sf"/>
</dbReference>
<accession>A0ABP1RLX3</accession>